<accession>A0A7J7TXH7</accession>
<organism evidence="2 3">
    <name type="scientific">Pipistrellus kuhlii</name>
    <name type="common">Kuhl's pipistrelle</name>
    <dbReference type="NCBI Taxonomy" id="59472"/>
    <lineage>
        <taxon>Eukaryota</taxon>
        <taxon>Metazoa</taxon>
        <taxon>Chordata</taxon>
        <taxon>Craniata</taxon>
        <taxon>Vertebrata</taxon>
        <taxon>Euteleostomi</taxon>
        <taxon>Mammalia</taxon>
        <taxon>Eutheria</taxon>
        <taxon>Laurasiatheria</taxon>
        <taxon>Chiroptera</taxon>
        <taxon>Yangochiroptera</taxon>
        <taxon>Vespertilionidae</taxon>
        <taxon>Pipistrellus</taxon>
    </lineage>
</organism>
<dbReference type="Proteomes" id="UP000558488">
    <property type="component" value="Unassembled WGS sequence"/>
</dbReference>
<sequence>MLTRKARTRIGRKHLAWRCLSHPPHHRGSAGLPAARGPSASLVESPGRGGGHSEDALWHQVWQAVRFSEEGFSSPSLLATLVLSPGLWASQLTAGPAACPLPAEACVTPSWLTTPPPALPGCRSLSQLCRDPKLSSVTVKRMQPINIYFS</sequence>
<dbReference type="AlphaFoldDB" id="A0A7J7TXH7"/>
<protein>
    <submittedName>
        <fullName evidence="2">Uncharacterized protein</fullName>
    </submittedName>
</protein>
<dbReference type="EMBL" id="JACAGB010000023">
    <property type="protein sequence ID" value="KAF6305304.1"/>
    <property type="molecule type" value="Genomic_DNA"/>
</dbReference>
<reference evidence="2 3" key="1">
    <citation type="journal article" date="2020" name="Nature">
        <title>Six reference-quality genomes reveal evolution of bat adaptations.</title>
        <authorList>
            <person name="Jebb D."/>
            <person name="Huang Z."/>
            <person name="Pippel M."/>
            <person name="Hughes G.M."/>
            <person name="Lavrichenko K."/>
            <person name="Devanna P."/>
            <person name="Winkler S."/>
            <person name="Jermiin L.S."/>
            <person name="Skirmuntt E.C."/>
            <person name="Katzourakis A."/>
            <person name="Burkitt-Gray L."/>
            <person name="Ray D.A."/>
            <person name="Sullivan K.A.M."/>
            <person name="Roscito J.G."/>
            <person name="Kirilenko B.M."/>
            <person name="Davalos L.M."/>
            <person name="Corthals A.P."/>
            <person name="Power M.L."/>
            <person name="Jones G."/>
            <person name="Ransome R.D."/>
            <person name="Dechmann D.K.N."/>
            <person name="Locatelli A.G."/>
            <person name="Puechmaille S.J."/>
            <person name="Fedrigo O."/>
            <person name="Jarvis E.D."/>
            <person name="Hiller M."/>
            <person name="Vernes S.C."/>
            <person name="Myers E.W."/>
            <person name="Teeling E.C."/>
        </authorList>
    </citation>
    <scope>NUCLEOTIDE SEQUENCE [LARGE SCALE GENOMIC DNA]</scope>
    <source>
        <strain evidence="2">MPipKuh1</strain>
        <tissue evidence="2">Flight muscle</tissue>
    </source>
</reference>
<keyword evidence="3" id="KW-1185">Reference proteome</keyword>
<evidence type="ECO:0000313" key="3">
    <source>
        <dbReference type="Proteomes" id="UP000558488"/>
    </source>
</evidence>
<comment type="caution">
    <text evidence="2">The sequence shown here is derived from an EMBL/GenBank/DDBJ whole genome shotgun (WGS) entry which is preliminary data.</text>
</comment>
<name>A0A7J7TXH7_PIPKU</name>
<gene>
    <name evidence="2" type="ORF">mPipKuh1_009197</name>
</gene>
<evidence type="ECO:0000256" key="1">
    <source>
        <dbReference type="SAM" id="MobiDB-lite"/>
    </source>
</evidence>
<evidence type="ECO:0000313" key="2">
    <source>
        <dbReference type="EMBL" id="KAF6305304.1"/>
    </source>
</evidence>
<feature type="region of interest" description="Disordered" evidence="1">
    <location>
        <begin position="26"/>
        <end position="51"/>
    </location>
</feature>
<proteinExistence type="predicted"/>